<proteinExistence type="predicted"/>
<protein>
    <recommendedName>
        <fullName evidence="1">ARB-07466-like C-terminal domain-containing protein</fullName>
    </recommendedName>
</protein>
<evidence type="ECO:0000313" key="3">
    <source>
        <dbReference type="Proteomes" id="UP001500621"/>
    </source>
</evidence>
<name>A0ABP8WQ72_9ACTN</name>
<gene>
    <name evidence="2" type="ORF">GCM10023226_34040</name>
</gene>
<evidence type="ECO:0000259" key="1">
    <source>
        <dbReference type="Pfam" id="PF26571"/>
    </source>
</evidence>
<dbReference type="Proteomes" id="UP001500621">
    <property type="component" value="Unassembled WGS sequence"/>
</dbReference>
<organism evidence="2 3">
    <name type="scientific">Nocardioides nanhaiensis</name>
    <dbReference type="NCBI Taxonomy" id="1476871"/>
    <lineage>
        <taxon>Bacteria</taxon>
        <taxon>Bacillati</taxon>
        <taxon>Actinomycetota</taxon>
        <taxon>Actinomycetes</taxon>
        <taxon>Propionibacteriales</taxon>
        <taxon>Nocardioidaceae</taxon>
        <taxon>Nocardioides</taxon>
    </lineage>
</organism>
<comment type="caution">
    <text evidence="2">The sequence shown here is derived from an EMBL/GenBank/DDBJ whole genome shotgun (WGS) entry which is preliminary data.</text>
</comment>
<feature type="domain" description="ARB-07466-like C-terminal" evidence="1">
    <location>
        <begin position="203"/>
        <end position="301"/>
    </location>
</feature>
<dbReference type="Pfam" id="PF26571">
    <property type="entry name" value="VldE"/>
    <property type="match status" value="1"/>
</dbReference>
<dbReference type="EMBL" id="BAABIM010000004">
    <property type="protein sequence ID" value="GAA4693372.1"/>
    <property type="molecule type" value="Genomic_DNA"/>
</dbReference>
<sequence>MADHRHKRDTNARRFIPTRLRASTLAAPLAVMATASAIGVGVLAADIEVASPVTRAQITDAATADVGAALGDRSETVSRGAARAQAPAAAAAESRASRRAIAAAAEPTELEKVLDPAAVRTALRQADTKLWTTEALNLWTEPGDRAEQVGELAAGEQVLVTGRALYGREEIVLEGKPRWVTAGYLSAEEPFALGGDCTNGTSVPDGVAENIKLVHAAVCAEFPEITTYGTFRSDGEHSQGIAVDIMVSGDRGWQVAEFLREYYADLGINYLIYSQQIWSVDRSGEGWRGMEDRGSTTANHYDHVHVTVY</sequence>
<dbReference type="InterPro" id="IPR058593">
    <property type="entry name" value="ARB_07466-like_C"/>
</dbReference>
<evidence type="ECO:0000313" key="2">
    <source>
        <dbReference type="EMBL" id="GAA4693372.1"/>
    </source>
</evidence>
<keyword evidence="3" id="KW-1185">Reference proteome</keyword>
<accession>A0ABP8WQ72</accession>
<reference evidence="3" key="1">
    <citation type="journal article" date="2019" name="Int. J. Syst. Evol. Microbiol.">
        <title>The Global Catalogue of Microorganisms (GCM) 10K type strain sequencing project: providing services to taxonomists for standard genome sequencing and annotation.</title>
        <authorList>
            <consortium name="The Broad Institute Genomics Platform"/>
            <consortium name="The Broad Institute Genome Sequencing Center for Infectious Disease"/>
            <person name="Wu L."/>
            <person name="Ma J."/>
        </authorList>
    </citation>
    <scope>NUCLEOTIDE SEQUENCE [LARGE SCALE GENOMIC DNA]</scope>
    <source>
        <strain evidence="3">JCM 18127</strain>
    </source>
</reference>
<dbReference type="RefSeq" id="WP_345268087.1">
    <property type="nucleotide sequence ID" value="NZ_BAABIM010000004.1"/>
</dbReference>